<dbReference type="AlphaFoldDB" id="A0A2U1LNY1"/>
<keyword evidence="4 8" id="KW-0931">ER-Golgi transport</keyword>
<keyword evidence="6 8" id="KW-0333">Golgi apparatus</keyword>
<organism evidence="11 12">
    <name type="scientific">Artemisia annua</name>
    <name type="common">Sweet wormwood</name>
    <dbReference type="NCBI Taxonomy" id="35608"/>
    <lineage>
        <taxon>Eukaryota</taxon>
        <taxon>Viridiplantae</taxon>
        <taxon>Streptophyta</taxon>
        <taxon>Embryophyta</taxon>
        <taxon>Tracheophyta</taxon>
        <taxon>Spermatophyta</taxon>
        <taxon>Magnoliopsida</taxon>
        <taxon>eudicotyledons</taxon>
        <taxon>Gunneridae</taxon>
        <taxon>Pentapetalae</taxon>
        <taxon>asterids</taxon>
        <taxon>campanulids</taxon>
        <taxon>Asterales</taxon>
        <taxon>Asteraceae</taxon>
        <taxon>Asteroideae</taxon>
        <taxon>Anthemideae</taxon>
        <taxon>Artemisiinae</taxon>
        <taxon>Artemisia</taxon>
    </lineage>
</organism>
<evidence type="ECO:0000256" key="5">
    <source>
        <dbReference type="ARBA" id="ARBA00022927"/>
    </source>
</evidence>
<comment type="caution">
    <text evidence="11">The sequence shown here is derived from an EMBL/GenBank/DDBJ whole genome shotgun (WGS) entry which is preliminary data.</text>
</comment>
<keyword evidence="3 8" id="KW-0963">Cytoplasm</keyword>
<dbReference type="InterPro" id="IPR036168">
    <property type="entry name" value="AP2_Mu_C_sf"/>
</dbReference>
<dbReference type="SUPFAM" id="SSF49447">
    <property type="entry name" value="Second domain of Mu2 adaptin subunit (ap50) of ap2 adaptor"/>
    <property type="match status" value="1"/>
</dbReference>
<evidence type="ECO:0000256" key="6">
    <source>
        <dbReference type="ARBA" id="ARBA00023034"/>
    </source>
</evidence>
<comment type="subcellular location">
    <subcellularLocation>
        <location evidence="8 9">Cytoplasm</location>
    </subcellularLocation>
    <subcellularLocation>
        <location evidence="8 9">Cytoplasmic vesicle</location>
        <location evidence="8 9">COPI-coated vesicle membrane</location>
        <topology evidence="8 9">Peripheral membrane protein</topology>
        <orientation evidence="8 9">Cytoplasmic side</orientation>
    </subcellularLocation>
    <subcellularLocation>
        <location evidence="8 9">Golgi apparatus membrane</location>
        <topology evidence="8 9">Peripheral membrane protein</topology>
        <orientation evidence="8 9">Cytoplasmic side</orientation>
    </subcellularLocation>
</comment>
<evidence type="ECO:0000259" key="10">
    <source>
        <dbReference type="PROSITE" id="PS51072"/>
    </source>
</evidence>
<evidence type="ECO:0000256" key="3">
    <source>
        <dbReference type="ARBA" id="ARBA00022490"/>
    </source>
</evidence>
<dbReference type="GO" id="GO:0006888">
    <property type="term" value="P:endoplasmic reticulum to Golgi vesicle-mediated transport"/>
    <property type="evidence" value="ECO:0007669"/>
    <property type="project" value="TreeGrafter"/>
</dbReference>
<accession>A0A2U1LNY1</accession>
<evidence type="ECO:0000256" key="2">
    <source>
        <dbReference type="ARBA" id="ARBA00022448"/>
    </source>
</evidence>
<reference evidence="11 12" key="1">
    <citation type="journal article" date="2018" name="Mol. Plant">
        <title>The genome of Artemisia annua provides insight into the evolution of Asteraceae family and artemisinin biosynthesis.</title>
        <authorList>
            <person name="Shen Q."/>
            <person name="Zhang L."/>
            <person name="Liao Z."/>
            <person name="Wang S."/>
            <person name="Yan T."/>
            <person name="Shi P."/>
            <person name="Liu M."/>
            <person name="Fu X."/>
            <person name="Pan Q."/>
            <person name="Wang Y."/>
            <person name="Lv Z."/>
            <person name="Lu X."/>
            <person name="Zhang F."/>
            <person name="Jiang W."/>
            <person name="Ma Y."/>
            <person name="Chen M."/>
            <person name="Hao X."/>
            <person name="Li L."/>
            <person name="Tang Y."/>
            <person name="Lv G."/>
            <person name="Zhou Y."/>
            <person name="Sun X."/>
            <person name="Brodelius P.E."/>
            <person name="Rose J.K.C."/>
            <person name="Tang K."/>
        </authorList>
    </citation>
    <scope>NUCLEOTIDE SEQUENCE [LARGE SCALE GENOMIC DNA]</scope>
    <source>
        <strain evidence="12">cv. Huhao1</strain>
        <tissue evidence="11">Leaf</tissue>
    </source>
</reference>
<sequence length="242" mass="27066">MKTDGFRVSLVDLGRIEGFSGGNHGGFRSVWEMGDGTFGRWEIENQGTPGIKFSPDTSIDRGIFSQKNLLGIVGRDKPFPAGQSRPLHWSLNIKDESNIPIKINCETSAVGEQTKVMIKYNAFSLFKLENVHISIPIKSGEAPIDKVTEVGRCWYDPGKTKEQSRVHWSILAIDDSNRNGSIKFFVPGALNVSKLFPILVKFKANDTYSNLKLTIVPFKKQNAAPEFEHHKQLVAQKYEIEG</sequence>
<keyword evidence="5 8" id="KW-0653">Protein transport</keyword>
<evidence type="ECO:0000313" key="12">
    <source>
        <dbReference type="Proteomes" id="UP000245207"/>
    </source>
</evidence>
<evidence type="ECO:0000256" key="1">
    <source>
        <dbReference type="ARBA" id="ARBA00010516"/>
    </source>
</evidence>
<dbReference type="EMBL" id="PKPP01008427">
    <property type="protein sequence ID" value="PWA50717.1"/>
    <property type="molecule type" value="Genomic_DNA"/>
</dbReference>
<keyword evidence="12" id="KW-1185">Reference proteome</keyword>
<dbReference type="Pfam" id="PF00928">
    <property type="entry name" value="Adap_comp_sub"/>
    <property type="match status" value="1"/>
</dbReference>
<dbReference type="GO" id="GO:0006890">
    <property type="term" value="P:retrograde vesicle-mediated transport, Golgi to endoplasmic reticulum"/>
    <property type="evidence" value="ECO:0007669"/>
    <property type="project" value="UniProtKB-UniRule"/>
</dbReference>
<comment type="function">
    <text evidence="8">The coatomer is a cytosolic protein complex that binds to dilysine motifs and reversibly associates with Golgi non-clathrin-coated vesicles, which further mediate biosynthetic protein transport from the ER, via the Golgi up to the trans Golgi network. Coatomer complex is required for budding from Golgi membranes, and is essential for the retrograde Golgi-to-ER transport of dilysine-tagged proteins.</text>
</comment>
<dbReference type="OrthoDB" id="10266042at2759"/>
<evidence type="ECO:0000256" key="8">
    <source>
        <dbReference type="RuleBase" id="RU364018"/>
    </source>
</evidence>
<name>A0A2U1LNY1_ARTAN</name>
<dbReference type="GO" id="GO:0051645">
    <property type="term" value="P:Golgi localization"/>
    <property type="evidence" value="ECO:0007669"/>
    <property type="project" value="TreeGrafter"/>
</dbReference>
<dbReference type="GO" id="GO:0015031">
    <property type="term" value="P:protein transport"/>
    <property type="evidence" value="ECO:0007669"/>
    <property type="project" value="UniProtKB-KW"/>
</dbReference>
<dbReference type="STRING" id="35608.A0A2U1LNY1"/>
<gene>
    <name evidence="11" type="ORF">CTI12_AA470320</name>
</gene>
<comment type="subunit">
    <text evidence="8">Oligomeric complex that consists of at least the alpha, beta, beta', gamma, delta, epsilon and zeta subunits.</text>
</comment>
<dbReference type="PANTHER" id="PTHR10121:SF0">
    <property type="entry name" value="COATOMER SUBUNIT DELTA"/>
    <property type="match status" value="1"/>
</dbReference>
<dbReference type="InterPro" id="IPR028565">
    <property type="entry name" value="MHD"/>
</dbReference>
<evidence type="ECO:0000256" key="4">
    <source>
        <dbReference type="ARBA" id="ARBA00022892"/>
    </source>
</evidence>
<dbReference type="Proteomes" id="UP000245207">
    <property type="component" value="Unassembled WGS sequence"/>
</dbReference>
<dbReference type="GO" id="GO:0000139">
    <property type="term" value="C:Golgi membrane"/>
    <property type="evidence" value="ECO:0007669"/>
    <property type="project" value="UniProtKB-SubCell"/>
</dbReference>
<evidence type="ECO:0000313" key="11">
    <source>
        <dbReference type="EMBL" id="PWA50717.1"/>
    </source>
</evidence>
<dbReference type="InterPro" id="IPR027059">
    <property type="entry name" value="Coatomer_dsu"/>
</dbReference>
<evidence type="ECO:0000256" key="9">
    <source>
        <dbReference type="RuleBase" id="RU366052"/>
    </source>
</evidence>
<feature type="domain" description="MHD" evidence="10">
    <location>
        <begin position="5"/>
        <end position="241"/>
    </location>
</feature>
<dbReference type="PROSITE" id="PS51072">
    <property type="entry name" value="MHD"/>
    <property type="match status" value="1"/>
</dbReference>
<keyword evidence="2 8" id="KW-0813">Transport</keyword>
<dbReference type="PANTHER" id="PTHR10121">
    <property type="entry name" value="COATOMER SUBUNIT DELTA"/>
    <property type="match status" value="1"/>
</dbReference>
<dbReference type="GO" id="GO:0030126">
    <property type="term" value="C:COPI vesicle coat"/>
    <property type="evidence" value="ECO:0007669"/>
    <property type="project" value="UniProtKB-UniRule"/>
</dbReference>
<keyword evidence="7 8" id="KW-0968">Cytoplasmic vesicle</keyword>
<evidence type="ECO:0000256" key="7">
    <source>
        <dbReference type="ARBA" id="ARBA00023329"/>
    </source>
</evidence>
<protein>
    <recommendedName>
        <fullName evidence="8">Coatomer subunit delta</fullName>
    </recommendedName>
</protein>
<proteinExistence type="inferred from homology"/>
<keyword evidence="8" id="KW-0472">Membrane</keyword>
<comment type="similarity">
    <text evidence="1 8">Belongs to the adaptor complexes medium subunit family. Delta-COP subfamily.</text>
</comment>